<organism evidence="1 2">
    <name type="scientific">Dendrothele bispora (strain CBS 962.96)</name>
    <dbReference type="NCBI Taxonomy" id="1314807"/>
    <lineage>
        <taxon>Eukaryota</taxon>
        <taxon>Fungi</taxon>
        <taxon>Dikarya</taxon>
        <taxon>Basidiomycota</taxon>
        <taxon>Agaricomycotina</taxon>
        <taxon>Agaricomycetes</taxon>
        <taxon>Agaricomycetidae</taxon>
        <taxon>Agaricales</taxon>
        <taxon>Agaricales incertae sedis</taxon>
        <taxon>Dendrothele</taxon>
    </lineage>
</organism>
<dbReference type="PANTHER" id="PTHR39598">
    <property type="entry name" value="AUSTINOL SYNTHESIS PROTEIN F-RELATED"/>
    <property type="match status" value="1"/>
</dbReference>
<dbReference type="PANTHER" id="PTHR39598:SF1">
    <property type="entry name" value="AUSTINOID BIOSYNTHESIS CLUSTERS PROTEIN F-RELATED"/>
    <property type="match status" value="1"/>
</dbReference>
<dbReference type="Gene3D" id="3.10.450.50">
    <property type="match status" value="1"/>
</dbReference>
<evidence type="ECO:0000313" key="1">
    <source>
        <dbReference type="EMBL" id="THU76112.1"/>
    </source>
</evidence>
<dbReference type="OrthoDB" id="3758478at2759"/>
<accession>A0A4S8KKV0</accession>
<evidence type="ECO:0008006" key="3">
    <source>
        <dbReference type="Google" id="ProtNLM"/>
    </source>
</evidence>
<protein>
    <recommendedName>
        <fullName evidence="3">SnoaL-like domain-containing protein</fullName>
    </recommendedName>
</protein>
<evidence type="ECO:0000313" key="2">
    <source>
        <dbReference type="Proteomes" id="UP000297245"/>
    </source>
</evidence>
<dbReference type="SUPFAM" id="SSF54427">
    <property type="entry name" value="NTF2-like"/>
    <property type="match status" value="1"/>
</dbReference>
<keyword evidence="2" id="KW-1185">Reference proteome</keyword>
<dbReference type="InterPro" id="IPR032710">
    <property type="entry name" value="NTF2-like_dom_sf"/>
</dbReference>
<dbReference type="Proteomes" id="UP000297245">
    <property type="component" value="Unassembled WGS sequence"/>
</dbReference>
<proteinExistence type="predicted"/>
<dbReference type="InterPro" id="IPR050977">
    <property type="entry name" value="Fungal_Meroterpenoid_Isomerase"/>
</dbReference>
<dbReference type="EMBL" id="ML181165">
    <property type="protein sequence ID" value="THU76112.1"/>
    <property type="molecule type" value="Genomic_DNA"/>
</dbReference>
<name>A0A4S8KKV0_DENBC</name>
<sequence length="139" mass="15780">MVTVSSMISAYNSWDIDAILSSSWRSSTCIQQILPLSLGRPSMDNTQYRQYLNDFMSAFHNFTFTAKDIIVDEKERKVSLWGNTSAQTDIGPYKNEIVLIIKCDEDGKAVWIGEFVDSHYSVVFFPKLREYAAGKSKSS</sequence>
<dbReference type="AlphaFoldDB" id="A0A4S8KKV0"/>
<reference evidence="1 2" key="1">
    <citation type="journal article" date="2019" name="Nat. Ecol. Evol.">
        <title>Megaphylogeny resolves global patterns of mushroom evolution.</title>
        <authorList>
            <person name="Varga T."/>
            <person name="Krizsan K."/>
            <person name="Foldi C."/>
            <person name="Dima B."/>
            <person name="Sanchez-Garcia M."/>
            <person name="Sanchez-Ramirez S."/>
            <person name="Szollosi G.J."/>
            <person name="Szarkandi J.G."/>
            <person name="Papp V."/>
            <person name="Albert L."/>
            <person name="Andreopoulos W."/>
            <person name="Angelini C."/>
            <person name="Antonin V."/>
            <person name="Barry K.W."/>
            <person name="Bougher N.L."/>
            <person name="Buchanan P."/>
            <person name="Buyck B."/>
            <person name="Bense V."/>
            <person name="Catcheside P."/>
            <person name="Chovatia M."/>
            <person name="Cooper J."/>
            <person name="Damon W."/>
            <person name="Desjardin D."/>
            <person name="Finy P."/>
            <person name="Geml J."/>
            <person name="Haridas S."/>
            <person name="Hughes K."/>
            <person name="Justo A."/>
            <person name="Karasinski D."/>
            <person name="Kautmanova I."/>
            <person name="Kiss B."/>
            <person name="Kocsube S."/>
            <person name="Kotiranta H."/>
            <person name="LaButti K.M."/>
            <person name="Lechner B.E."/>
            <person name="Liimatainen K."/>
            <person name="Lipzen A."/>
            <person name="Lukacs Z."/>
            <person name="Mihaltcheva S."/>
            <person name="Morgado L.N."/>
            <person name="Niskanen T."/>
            <person name="Noordeloos M.E."/>
            <person name="Ohm R.A."/>
            <person name="Ortiz-Santana B."/>
            <person name="Ovrebo C."/>
            <person name="Racz N."/>
            <person name="Riley R."/>
            <person name="Savchenko A."/>
            <person name="Shiryaev A."/>
            <person name="Soop K."/>
            <person name="Spirin V."/>
            <person name="Szebenyi C."/>
            <person name="Tomsovsky M."/>
            <person name="Tulloss R.E."/>
            <person name="Uehling J."/>
            <person name="Grigoriev I.V."/>
            <person name="Vagvolgyi C."/>
            <person name="Papp T."/>
            <person name="Martin F.M."/>
            <person name="Miettinen O."/>
            <person name="Hibbett D.S."/>
            <person name="Nagy L.G."/>
        </authorList>
    </citation>
    <scope>NUCLEOTIDE SEQUENCE [LARGE SCALE GENOMIC DNA]</scope>
    <source>
        <strain evidence="1 2">CBS 962.96</strain>
    </source>
</reference>
<gene>
    <name evidence="1" type="ORF">K435DRAFT_190822</name>
</gene>